<feature type="transmembrane region" description="Helical" evidence="4">
    <location>
        <begin position="71"/>
        <end position="91"/>
    </location>
</feature>
<dbReference type="InterPro" id="IPR018062">
    <property type="entry name" value="HTH_AraC-typ_CS"/>
</dbReference>
<keyword evidence="3" id="KW-0804">Transcription</keyword>
<evidence type="ECO:0000256" key="3">
    <source>
        <dbReference type="ARBA" id="ARBA00023163"/>
    </source>
</evidence>
<reference evidence="6 7" key="1">
    <citation type="submission" date="2018-10" db="EMBL/GenBank/DDBJ databases">
        <title>Genomic Encyclopedia of Archaeal and Bacterial Type Strains, Phase II (KMG-II): from individual species to whole genera.</title>
        <authorList>
            <person name="Goeker M."/>
        </authorList>
    </citation>
    <scope>NUCLEOTIDE SEQUENCE [LARGE SCALE GENOMIC DNA]</scope>
    <source>
        <strain evidence="6 7">DSM 18602</strain>
    </source>
</reference>
<dbReference type="Proteomes" id="UP000268007">
    <property type="component" value="Unassembled WGS sequence"/>
</dbReference>
<name>A0A495IYC4_9SPHI</name>
<dbReference type="PANTHER" id="PTHR43280:SF29">
    <property type="entry name" value="ARAC-FAMILY TRANSCRIPTIONAL REGULATOR"/>
    <property type="match status" value="1"/>
</dbReference>
<dbReference type="PROSITE" id="PS00041">
    <property type="entry name" value="HTH_ARAC_FAMILY_1"/>
    <property type="match status" value="1"/>
</dbReference>
<dbReference type="SMART" id="SM00342">
    <property type="entry name" value="HTH_ARAC"/>
    <property type="match status" value="1"/>
</dbReference>
<dbReference type="InterPro" id="IPR018060">
    <property type="entry name" value="HTH_AraC"/>
</dbReference>
<evidence type="ECO:0000256" key="4">
    <source>
        <dbReference type="SAM" id="Phobius"/>
    </source>
</evidence>
<keyword evidence="2" id="KW-0238">DNA-binding</keyword>
<sequence length="388" mass="45592">MLFQFGLRSSLLLIFFTHLCVYAGLLYKRGVQQERLSDRLLASFFLLSALFIFPWMSGFAGWYDTQPYREILFYTPFIHALFFGPLLYLYLKSLTNAQYKLSKADWLHFLPGALYLLWCLVVVVADKFIVGRYYLMNGRTDPDFDSWYNWTWSASILIYLALSIRYYRQYLVFSNFEFSFADAASFKWLRNFLYAFALLTTLLISEHVLSLFVDLVYVRAWYYFFAFALITYYMAISAYSARPIIKLNFEPRLLTAYQQPLQLANNNTIDITYQDLDWMEDWKIKVDELMAVKKVYLEPELTLTDLAKKTGTNASLLSKVINASYGQNFNDYVNRFRVEEAIRLMNQPGYRNFNLLAIAYDAGFNSKSTFNRAFKKVTGKNPKEHLSN</sequence>
<keyword evidence="4" id="KW-0472">Membrane</keyword>
<feature type="transmembrane region" description="Helical" evidence="4">
    <location>
        <begin position="221"/>
        <end position="241"/>
    </location>
</feature>
<dbReference type="OrthoDB" id="9779074at2"/>
<evidence type="ECO:0000313" key="6">
    <source>
        <dbReference type="EMBL" id="RKR81562.1"/>
    </source>
</evidence>
<dbReference type="Gene3D" id="1.10.10.60">
    <property type="entry name" value="Homeodomain-like"/>
    <property type="match status" value="2"/>
</dbReference>
<dbReference type="RefSeq" id="WP_121197248.1">
    <property type="nucleotide sequence ID" value="NZ_RBKU01000001.1"/>
</dbReference>
<feature type="transmembrane region" description="Helical" evidence="4">
    <location>
        <begin position="39"/>
        <end position="59"/>
    </location>
</feature>
<feature type="transmembrane region" description="Helical" evidence="4">
    <location>
        <begin position="188"/>
        <end position="209"/>
    </location>
</feature>
<feature type="domain" description="HTH araC/xylS-type" evidence="5">
    <location>
        <begin position="287"/>
        <end position="388"/>
    </location>
</feature>
<feature type="transmembrane region" description="Helical" evidence="4">
    <location>
        <begin position="6"/>
        <end position="27"/>
    </location>
</feature>
<keyword evidence="4" id="KW-0812">Transmembrane</keyword>
<keyword evidence="4" id="KW-1133">Transmembrane helix</keyword>
<dbReference type="PANTHER" id="PTHR43280">
    <property type="entry name" value="ARAC-FAMILY TRANSCRIPTIONAL REGULATOR"/>
    <property type="match status" value="1"/>
</dbReference>
<accession>A0A495IYC4</accession>
<dbReference type="PROSITE" id="PS01124">
    <property type="entry name" value="HTH_ARAC_FAMILY_2"/>
    <property type="match status" value="1"/>
</dbReference>
<dbReference type="GO" id="GO:0043565">
    <property type="term" value="F:sequence-specific DNA binding"/>
    <property type="evidence" value="ECO:0007669"/>
    <property type="project" value="InterPro"/>
</dbReference>
<proteinExistence type="predicted"/>
<dbReference type="AlphaFoldDB" id="A0A495IYC4"/>
<dbReference type="InterPro" id="IPR009057">
    <property type="entry name" value="Homeodomain-like_sf"/>
</dbReference>
<gene>
    <name evidence="6" type="ORF">BDD43_1711</name>
</gene>
<evidence type="ECO:0000256" key="2">
    <source>
        <dbReference type="ARBA" id="ARBA00023125"/>
    </source>
</evidence>
<dbReference type="GO" id="GO:0003700">
    <property type="term" value="F:DNA-binding transcription factor activity"/>
    <property type="evidence" value="ECO:0007669"/>
    <property type="project" value="InterPro"/>
</dbReference>
<evidence type="ECO:0000256" key="1">
    <source>
        <dbReference type="ARBA" id="ARBA00023015"/>
    </source>
</evidence>
<dbReference type="Pfam" id="PF12833">
    <property type="entry name" value="HTH_18"/>
    <property type="match status" value="1"/>
</dbReference>
<dbReference type="EMBL" id="RBKU01000001">
    <property type="protein sequence ID" value="RKR81562.1"/>
    <property type="molecule type" value="Genomic_DNA"/>
</dbReference>
<comment type="caution">
    <text evidence="6">The sequence shown here is derived from an EMBL/GenBank/DDBJ whole genome shotgun (WGS) entry which is preliminary data.</text>
</comment>
<feature type="transmembrane region" description="Helical" evidence="4">
    <location>
        <begin position="112"/>
        <end position="135"/>
    </location>
</feature>
<organism evidence="6 7">
    <name type="scientific">Mucilaginibacter gracilis</name>
    <dbReference type="NCBI Taxonomy" id="423350"/>
    <lineage>
        <taxon>Bacteria</taxon>
        <taxon>Pseudomonadati</taxon>
        <taxon>Bacteroidota</taxon>
        <taxon>Sphingobacteriia</taxon>
        <taxon>Sphingobacteriales</taxon>
        <taxon>Sphingobacteriaceae</taxon>
        <taxon>Mucilaginibacter</taxon>
    </lineage>
</organism>
<protein>
    <submittedName>
        <fullName evidence="6">Helix-turn-helix protein</fullName>
    </submittedName>
</protein>
<keyword evidence="1" id="KW-0805">Transcription regulation</keyword>
<dbReference type="SUPFAM" id="SSF46689">
    <property type="entry name" value="Homeodomain-like"/>
    <property type="match status" value="1"/>
</dbReference>
<evidence type="ECO:0000259" key="5">
    <source>
        <dbReference type="PROSITE" id="PS01124"/>
    </source>
</evidence>
<keyword evidence="7" id="KW-1185">Reference proteome</keyword>
<feature type="transmembrane region" description="Helical" evidence="4">
    <location>
        <begin position="147"/>
        <end position="167"/>
    </location>
</feature>
<evidence type="ECO:0000313" key="7">
    <source>
        <dbReference type="Proteomes" id="UP000268007"/>
    </source>
</evidence>